<reference evidence="1" key="1">
    <citation type="submission" date="2017-07" db="EMBL/GenBank/DDBJ databases">
        <title>Taro Niue Genome Assembly and Annotation.</title>
        <authorList>
            <person name="Atibalentja N."/>
            <person name="Keating K."/>
            <person name="Fields C.J."/>
        </authorList>
    </citation>
    <scope>NUCLEOTIDE SEQUENCE</scope>
    <source>
        <strain evidence="1">Niue_2</strain>
        <tissue evidence="1">Leaf</tissue>
    </source>
</reference>
<dbReference type="AlphaFoldDB" id="A0A843WM98"/>
<sequence>MASDKGDAFKRFKRGVCPGRDFDQSVKSFVLAIQSRGCFVLCRGGCCGVPDGGFPTISTSDGSCGTGTTRGRCSERGRAVDEEVLAFFSFFQLLCMEWIFDFVVVSPVWEWGFSL</sequence>
<accession>A0A843WM98</accession>
<evidence type="ECO:0000313" key="2">
    <source>
        <dbReference type="Proteomes" id="UP000652761"/>
    </source>
</evidence>
<evidence type="ECO:0000313" key="1">
    <source>
        <dbReference type="EMBL" id="MQM08786.1"/>
    </source>
</evidence>
<proteinExistence type="predicted"/>
<gene>
    <name evidence="1" type="ORF">Taro_041639</name>
</gene>
<dbReference type="Proteomes" id="UP000652761">
    <property type="component" value="Unassembled WGS sequence"/>
</dbReference>
<organism evidence="1 2">
    <name type="scientific">Colocasia esculenta</name>
    <name type="common">Wild taro</name>
    <name type="synonym">Arum esculentum</name>
    <dbReference type="NCBI Taxonomy" id="4460"/>
    <lineage>
        <taxon>Eukaryota</taxon>
        <taxon>Viridiplantae</taxon>
        <taxon>Streptophyta</taxon>
        <taxon>Embryophyta</taxon>
        <taxon>Tracheophyta</taxon>
        <taxon>Spermatophyta</taxon>
        <taxon>Magnoliopsida</taxon>
        <taxon>Liliopsida</taxon>
        <taxon>Araceae</taxon>
        <taxon>Aroideae</taxon>
        <taxon>Colocasieae</taxon>
        <taxon>Colocasia</taxon>
    </lineage>
</organism>
<protein>
    <submittedName>
        <fullName evidence="1">Uncharacterized protein</fullName>
    </submittedName>
</protein>
<dbReference type="EMBL" id="NMUH01004205">
    <property type="protein sequence ID" value="MQM08786.1"/>
    <property type="molecule type" value="Genomic_DNA"/>
</dbReference>
<keyword evidence="2" id="KW-1185">Reference proteome</keyword>
<comment type="caution">
    <text evidence="1">The sequence shown here is derived from an EMBL/GenBank/DDBJ whole genome shotgun (WGS) entry which is preliminary data.</text>
</comment>
<name>A0A843WM98_COLES</name>